<sequence length="237" mass="25542">MSNLALEVADLQAWHGAVQVLHGINFNAAQGEIITLLGREGSGRNSTLRALLGVAEKRSGSVRIHATESIHLSPEKISHLGISYCPEQRGIFSGLTCEENLLLPPSTEETLGGGMSLAEIYELFPSLEERRHLPGTRLSGGEQQLLAVARILRTGANILLLNEIAQGLAPIIVQSLAGILAALKEKGYTVILAEHNSQFSAPLADRYYIIEQGRIIEQFQAADLPSKQDVLHSLLGA</sequence>
<dbReference type="GO" id="GO:0016887">
    <property type="term" value="F:ATP hydrolysis activity"/>
    <property type="evidence" value="ECO:0007669"/>
    <property type="project" value="InterPro"/>
</dbReference>
<dbReference type="PROSITE" id="PS50893">
    <property type="entry name" value="ABC_TRANSPORTER_2"/>
    <property type="match status" value="1"/>
</dbReference>
<dbReference type="Pfam" id="PF00005">
    <property type="entry name" value="ABC_tran"/>
    <property type="match status" value="1"/>
</dbReference>
<keyword evidence="2" id="KW-0813">Transport</keyword>
<dbReference type="GO" id="GO:0005524">
    <property type="term" value="F:ATP binding"/>
    <property type="evidence" value="ECO:0007669"/>
    <property type="project" value="UniProtKB-KW"/>
</dbReference>
<organism evidence="7 8">
    <name type="scientific">Eoetvoesiella caeni</name>
    <dbReference type="NCBI Taxonomy" id="645616"/>
    <lineage>
        <taxon>Bacteria</taxon>
        <taxon>Pseudomonadati</taxon>
        <taxon>Pseudomonadota</taxon>
        <taxon>Betaproteobacteria</taxon>
        <taxon>Burkholderiales</taxon>
        <taxon>Alcaligenaceae</taxon>
        <taxon>Eoetvoesiella</taxon>
    </lineage>
</organism>
<dbReference type="InterPro" id="IPR052156">
    <property type="entry name" value="BCAA_Transport_ATP-bd_LivF"/>
</dbReference>
<dbReference type="Proteomes" id="UP000253628">
    <property type="component" value="Unassembled WGS sequence"/>
</dbReference>
<dbReference type="InterPro" id="IPR017871">
    <property type="entry name" value="ABC_transporter-like_CS"/>
</dbReference>
<keyword evidence="5" id="KW-0029">Amino-acid transport</keyword>
<accession>A0A366HND9</accession>
<comment type="similarity">
    <text evidence="1">Belongs to the ABC transporter superfamily.</text>
</comment>
<keyword evidence="4 7" id="KW-0067">ATP-binding</keyword>
<dbReference type="EMBL" id="QNRQ01000001">
    <property type="protein sequence ID" value="RBP43485.1"/>
    <property type="molecule type" value="Genomic_DNA"/>
</dbReference>
<dbReference type="GO" id="GO:0015807">
    <property type="term" value="P:L-amino acid transport"/>
    <property type="evidence" value="ECO:0007669"/>
    <property type="project" value="TreeGrafter"/>
</dbReference>
<keyword evidence="3" id="KW-0547">Nucleotide-binding</keyword>
<dbReference type="PROSITE" id="PS00211">
    <property type="entry name" value="ABC_TRANSPORTER_1"/>
    <property type="match status" value="1"/>
</dbReference>
<evidence type="ECO:0000256" key="1">
    <source>
        <dbReference type="ARBA" id="ARBA00005417"/>
    </source>
</evidence>
<evidence type="ECO:0000256" key="5">
    <source>
        <dbReference type="ARBA" id="ARBA00022970"/>
    </source>
</evidence>
<evidence type="ECO:0000313" key="7">
    <source>
        <dbReference type="EMBL" id="RBP43485.1"/>
    </source>
</evidence>
<evidence type="ECO:0000313" key="8">
    <source>
        <dbReference type="Proteomes" id="UP000253628"/>
    </source>
</evidence>
<evidence type="ECO:0000256" key="4">
    <source>
        <dbReference type="ARBA" id="ARBA00022840"/>
    </source>
</evidence>
<dbReference type="PANTHER" id="PTHR43820:SF4">
    <property type="entry name" value="HIGH-AFFINITY BRANCHED-CHAIN AMINO ACID TRANSPORT ATP-BINDING PROTEIN LIVF"/>
    <property type="match status" value="1"/>
</dbReference>
<evidence type="ECO:0000256" key="2">
    <source>
        <dbReference type="ARBA" id="ARBA00022448"/>
    </source>
</evidence>
<dbReference type="InterPro" id="IPR003439">
    <property type="entry name" value="ABC_transporter-like_ATP-bd"/>
</dbReference>
<dbReference type="OrthoDB" id="9776369at2"/>
<dbReference type="SUPFAM" id="SSF52540">
    <property type="entry name" value="P-loop containing nucleoside triphosphate hydrolases"/>
    <property type="match status" value="1"/>
</dbReference>
<evidence type="ECO:0000256" key="3">
    <source>
        <dbReference type="ARBA" id="ARBA00022741"/>
    </source>
</evidence>
<name>A0A366HND9_9BURK</name>
<gene>
    <name evidence="7" type="ORF">DFR37_101617</name>
</gene>
<dbReference type="Gene3D" id="3.40.50.300">
    <property type="entry name" value="P-loop containing nucleotide triphosphate hydrolases"/>
    <property type="match status" value="1"/>
</dbReference>
<protein>
    <submittedName>
        <fullName evidence="7">Branched-chain amino acid transport system ATP-binding protein</fullName>
    </submittedName>
</protein>
<dbReference type="PANTHER" id="PTHR43820">
    <property type="entry name" value="HIGH-AFFINITY BRANCHED-CHAIN AMINO ACID TRANSPORT ATP-BINDING PROTEIN LIVF"/>
    <property type="match status" value="1"/>
</dbReference>
<dbReference type="InterPro" id="IPR027417">
    <property type="entry name" value="P-loop_NTPase"/>
</dbReference>
<comment type="caution">
    <text evidence="7">The sequence shown here is derived from an EMBL/GenBank/DDBJ whole genome shotgun (WGS) entry which is preliminary data.</text>
</comment>
<reference evidence="7 8" key="1">
    <citation type="submission" date="2018-06" db="EMBL/GenBank/DDBJ databases">
        <title>Genomic Encyclopedia of Type Strains, Phase IV (KMG-IV): sequencing the most valuable type-strain genomes for metagenomic binning, comparative biology and taxonomic classification.</title>
        <authorList>
            <person name="Goeker M."/>
        </authorList>
    </citation>
    <scope>NUCLEOTIDE SEQUENCE [LARGE SCALE GENOMIC DNA]</scope>
    <source>
        <strain evidence="7 8">DSM 25520</strain>
    </source>
</reference>
<proteinExistence type="inferred from homology"/>
<feature type="domain" description="ABC transporter" evidence="6">
    <location>
        <begin position="6"/>
        <end position="237"/>
    </location>
</feature>
<dbReference type="GO" id="GO:0015658">
    <property type="term" value="F:branched-chain amino acid transmembrane transporter activity"/>
    <property type="evidence" value="ECO:0007669"/>
    <property type="project" value="TreeGrafter"/>
</dbReference>
<dbReference type="RefSeq" id="WP_113931750.1">
    <property type="nucleotide sequence ID" value="NZ_JACCEU010000001.1"/>
</dbReference>
<keyword evidence="8" id="KW-1185">Reference proteome</keyword>
<dbReference type="AlphaFoldDB" id="A0A366HND9"/>
<evidence type="ECO:0000259" key="6">
    <source>
        <dbReference type="PROSITE" id="PS50893"/>
    </source>
</evidence>